<reference evidence="2 3" key="1">
    <citation type="journal article" date="2014" name="Int. J. Syst. Evol. Microbiol.">
        <title>Nocardia vulneris sp. nov., isolated from wounds of human patients in North America.</title>
        <authorList>
            <person name="Lasker B.A."/>
            <person name="Bell M."/>
            <person name="Klenk H.P."/>
            <person name="Sproer C."/>
            <person name="Schumann C."/>
            <person name="Schumann P."/>
            <person name="Brown J.M."/>
        </authorList>
    </citation>
    <scope>NUCLEOTIDE SEQUENCE [LARGE SCALE GENOMIC DNA]</scope>
    <source>
        <strain evidence="2 3">W9851</strain>
    </source>
</reference>
<organism evidence="2 3">
    <name type="scientific">Nocardia vulneris</name>
    <dbReference type="NCBI Taxonomy" id="1141657"/>
    <lineage>
        <taxon>Bacteria</taxon>
        <taxon>Bacillati</taxon>
        <taxon>Actinomycetota</taxon>
        <taxon>Actinomycetes</taxon>
        <taxon>Mycobacteriales</taxon>
        <taxon>Nocardiaceae</taxon>
        <taxon>Nocardia</taxon>
    </lineage>
</organism>
<evidence type="ECO:0000313" key="2">
    <source>
        <dbReference type="EMBL" id="KIA60777.1"/>
    </source>
</evidence>
<keyword evidence="3" id="KW-1185">Reference proteome</keyword>
<gene>
    <name evidence="2" type="ORF">FG87_35280</name>
</gene>
<proteinExistence type="predicted"/>
<feature type="transmembrane region" description="Helical" evidence="1">
    <location>
        <begin position="52"/>
        <end position="74"/>
    </location>
</feature>
<dbReference type="EMBL" id="JNFP01000060">
    <property type="protein sequence ID" value="KIA60777.1"/>
    <property type="molecule type" value="Genomic_DNA"/>
</dbReference>
<comment type="caution">
    <text evidence="2">The sequence shown here is derived from an EMBL/GenBank/DDBJ whole genome shotgun (WGS) entry which is preliminary data.</text>
</comment>
<sequence>MWIREWVHSIPARARLSPIPERGRRSTRDEPLLPPLLYAAARRTFAQNWSAIALQAVGFVVVTAAVVAVTVHLWHPAVPLAAAFVRGIPRRRGQRQVLVG</sequence>
<keyword evidence="1" id="KW-1133">Transmembrane helix</keyword>
<dbReference type="Proteomes" id="UP000031364">
    <property type="component" value="Unassembled WGS sequence"/>
</dbReference>
<evidence type="ECO:0000313" key="3">
    <source>
        <dbReference type="Proteomes" id="UP000031364"/>
    </source>
</evidence>
<keyword evidence="1" id="KW-0812">Transmembrane</keyword>
<dbReference type="RefSeq" id="WP_043679331.1">
    <property type="nucleotide sequence ID" value="NZ_BDCI01000002.1"/>
</dbReference>
<evidence type="ECO:0000256" key="1">
    <source>
        <dbReference type="SAM" id="Phobius"/>
    </source>
</evidence>
<keyword evidence="1" id="KW-0472">Membrane</keyword>
<protein>
    <submittedName>
        <fullName evidence="2">Uncharacterized protein</fullName>
    </submittedName>
</protein>
<name>A0ABR4Z665_9NOCA</name>
<accession>A0ABR4Z665</accession>